<dbReference type="AlphaFoldDB" id="A0A662ZL84"/>
<reference evidence="1 2" key="1">
    <citation type="submission" date="2016-10" db="EMBL/GenBank/DDBJ databases">
        <authorList>
            <person name="Varghese N."/>
            <person name="Submissions S."/>
        </authorList>
    </citation>
    <scope>NUCLEOTIDE SEQUENCE [LARGE SCALE GENOMIC DNA]</scope>
    <source>
        <strain evidence="1 2">DSM 1361</strain>
    </source>
</reference>
<evidence type="ECO:0000313" key="1">
    <source>
        <dbReference type="EMBL" id="SFP81364.1"/>
    </source>
</evidence>
<evidence type="ECO:0000313" key="2">
    <source>
        <dbReference type="Proteomes" id="UP000243745"/>
    </source>
</evidence>
<keyword evidence="2" id="KW-1185">Reference proteome</keyword>
<name>A0A662ZL84_9GAMM</name>
<protein>
    <submittedName>
        <fullName evidence="1">Uncharacterized protein</fullName>
    </submittedName>
</protein>
<gene>
    <name evidence="1" type="ORF">SAMN02910344_02349</name>
</gene>
<organism evidence="1 2">
    <name type="scientific">Ruminobacter amylophilus</name>
    <dbReference type="NCBI Taxonomy" id="867"/>
    <lineage>
        <taxon>Bacteria</taxon>
        <taxon>Pseudomonadati</taxon>
        <taxon>Pseudomonadota</taxon>
        <taxon>Gammaproteobacteria</taxon>
        <taxon>Aeromonadales</taxon>
        <taxon>Succinivibrionaceae</taxon>
        <taxon>Ruminobacter</taxon>
    </lineage>
</organism>
<dbReference type="Proteomes" id="UP000243745">
    <property type="component" value="Unassembled WGS sequence"/>
</dbReference>
<dbReference type="EMBL" id="FOXF01000098">
    <property type="protein sequence ID" value="SFP81364.1"/>
    <property type="molecule type" value="Genomic_DNA"/>
</dbReference>
<accession>A0A662ZL84</accession>
<sequence>MLENLLEELDHLELVKYSSLLINLYEDDDMYTAEACLDDEKLIIGRDNPFLICDSGLPWEKVLKEAGKILKKYIKDNHDKYKHFNSISFGFVDGDEYFIKKHVKKHQPVNYSAEDFMSFSPEKLYCWLTVYSNKNMKDQYGKEIFELDYKKMTDEQKQYWSKLLAENFNYEMYYDE</sequence>
<proteinExistence type="predicted"/>